<gene>
    <name evidence="1" type="ORF">EW145_g2799</name>
</gene>
<dbReference type="Proteomes" id="UP000308199">
    <property type="component" value="Unassembled WGS sequence"/>
</dbReference>
<reference evidence="1 2" key="1">
    <citation type="submission" date="2019-02" db="EMBL/GenBank/DDBJ databases">
        <title>Genome sequencing of the rare red list fungi Phellinidium pouzarii.</title>
        <authorList>
            <person name="Buettner E."/>
            <person name="Kellner H."/>
        </authorList>
    </citation>
    <scope>NUCLEOTIDE SEQUENCE [LARGE SCALE GENOMIC DNA]</scope>
    <source>
        <strain evidence="1 2">DSM 108285</strain>
    </source>
</reference>
<comment type="caution">
    <text evidence="1">The sequence shown here is derived from an EMBL/GenBank/DDBJ whole genome shotgun (WGS) entry which is preliminary data.</text>
</comment>
<evidence type="ECO:0000313" key="1">
    <source>
        <dbReference type="EMBL" id="THH08295.1"/>
    </source>
</evidence>
<proteinExistence type="predicted"/>
<keyword evidence="2" id="KW-1185">Reference proteome</keyword>
<evidence type="ECO:0000313" key="2">
    <source>
        <dbReference type="Proteomes" id="UP000308199"/>
    </source>
</evidence>
<protein>
    <submittedName>
        <fullName evidence="1">Uncharacterized protein</fullName>
    </submittedName>
</protein>
<organism evidence="1 2">
    <name type="scientific">Phellinidium pouzarii</name>
    <dbReference type="NCBI Taxonomy" id="167371"/>
    <lineage>
        <taxon>Eukaryota</taxon>
        <taxon>Fungi</taxon>
        <taxon>Dikarya</taxon>
        <taxon>Basidiomycota</taxon>
        <taxon>Agaricomycotina</taxon>
        <taxon>Agaricomycetes</taxon>
        <taxon>Hymenochaetales</taxon>
        <taxon>Hymenochaetaceae</taxon>
        <taxon>Phellinidium</taxon>
    </lineage>
</organism>
<accession>A0A4S4LA03</accession>
<dbReference type="EMBL" id="SGPK01000105">
    <property type="protein sequence ID" value="THH08295.1"/>
    <property type="molecule type" value="Genomic_DNA"/>
</dbReference>
<name>A0A4S4LA03_9AGAM</name>
<dbReference type="AlphaFoldDB" id="A0A4S4LA03"/>
<sequence>MEQVLTSTAVREPHTDVAAKIRDSERLSFIWSDRATVSAEHGASETKLLSTRRTLQSLRKLRIDSTPHSLHELPISVEPRSLPEEVYSSIEAAPGTFQITIPPFDQQSENLSDKELPPLPTIRLSIDHASSSVNVDNDTALSLLLREMNDIRAQMADLRIRQVPLGYGLPSPLTVDAVSTAPPTYFEEE</sequence>